<feature type="region of interest" description="Disordered" evidence="1">
    <location>
        <begin position="33"/>
        <end position="59"/>
    </location>
</feature>
<name>A0A0D0DQX5_9AGAM</name>
<protein>
    <submittedName>
        <fullName evidence="2">Unplaced genomic scaffold scaffold_242, whole genome shotgun sequence</fullName>
    </submittedName>
</protein>
<accession>A0A0D0DQX5</accession>
<dbReference type="AlphaFoldDB" id="A0A0D0DQX5"/>
<keyword evidence="3" id="KW-1185">Reference proteome</keyword>
<organism evidence="2 3">
    <name type="scientific">Paxillus rubicundulus Ve08.2h10</name>
    <dbReference type="NCBI Taxonomy" id="930991"/>
    <lineage>
        <taxon>Eukaryota</taxon>
        <taxon>Fungi</taxon>
        <taxon>Dikarya</taxon>
        <taxon>Basidiomycota</taxon>
        <taxon>Agaricomycotina</taxon>
        <taxon>Agaricomycetes</taxon>
        <taxon>Agaricomycetidae</taxon>
        <taxon>Boletales</taxon>
        <taxon>Paxilineae</taxon>
        <taxon>Paxillaceae</taxon>
        <taxon>Paxillus</taxon>
    </lineage>
</organism>
<reference evidence="2 3" key="1">
    <citation type="submission" date="2014-04" db="EMBL/GenBank/DDBJ databases">
        <authorList>
            <consortium name="DOE Joint Genome Institute"/>
            <person name="Kuo A."/>
            <person name="Kohler A."/>
            <person name="Jargeat P."/>
            <person name="Nagy L.G."/>
            <person name="Floudas D."/>
            <person name="Copeland A."/>
            <person name="Barry K.W."/>
            <person name="Cichocki N."/>
            <person name="Veneault-Fourrey C."/>
            <person name="LaButti K."/>
            <person name="Lindquist E.A."/>
            <person name="Lipzen A."/>
            <person name="Lundell T."/>
            <person name="Morin E."/>
            <person name="Murat C."/>
            <person name="Sun H."/>
            <person name="Tunlid A."/>
            <person name="Henrissat B."/>
            <person name="Grigoriev I.V."/>
            <person name="Hibbett D.S."/>
            <person name="Martin F."/>
            <person name="Nordberg H.P."/>
            <person name="Cantor M.N."/>
            <person name="Hua S.X."/>
        </authorList>
    </citation>
    <scope>NUCLEOTIDE SEQUENCE [LARGE SCALE GENOMIC DNA]</scope>
    <source>
        <strain evidence="2 3">Ve08.2h10</strain>
    </source>
</reference>
<feature type="region of interest" description="Disordered" evidence="1">
    <location>
        <begin position="75"/>
        <end position="132"/>
    </location>
</feature>
<evidence type="ECO:0000256" key="1">
    <source>
        <dbReference type="SAM" id="MobiDB-lite"/>
    </source>
</evidence>
<dbReference type="HOGENOM" id="CLU_1917722_0_0_1"/>
<dbReference type="Proteomes" id="UP000054538">
    <property type="component" value="Unassembled WGS sequence"/>
</dbReference>
<feature type="compositionally biased region" description="Acidic residues" evidence="1">
    <location>
        <begin position="115"/>
        <end position="124"/>
    </location>
</feature>
<sequence length="132" mass="13619">MASSSKKHKKPPAASDLEAAMVTKAKANGACTLHSIAEDEDEEDADALSPPNRDFGHSADSNRVKEFLSALSVPGAAHVGGGPGNATSMSFGELNDEGSEDFSKDIENVSASENSESEGSEDECLAGHLLAQ</sequence>
<dbReference type="InParanoid" id="A0A0D0DQX5"/>
<reference evidence="3" key="2">
    <citation type="submission" date="2015-01" db="EMBL/GenBank/DDBJ databases">
        <title>Evolutionary Origins and Diversification of the Mycorrhizal Mutualists.</title>
        <authorList>
            <consortium name="DOE Joint Genome Institute"/>
            <consortium name="Mycorrhizal Genomics Consortium"/>
            <person name="Kohler A."/>
            <person name="Kuo A."/>
            <person name="Nagy L.G."/>
            <person name="Floudas D."/>
            <person name="Copeland A."/>
            <person name="Barry K.W."/>
            <person name="Cichocki N."/>
            <person name="Veneault-Fourrey C."/>
            <person name="LaButti K."/>
            <person name="Lindquist E.A."/>
            <person name="Lipzen A."/>
            <person name="Lundell T."/>
            <person name="Morin E."/>
            <person name="Murat C."/>
            <person name="Riley R."/>
            <person name="Ohm R."/>
            <person name="Sun H."/>
            <person name="Tunlid A."/>
            <person name="Henrissat B."/>
            <person name="Grigoriev I.V."/>
            <person name="Hibbett D.S."/>
            <person name="Martin F."/>
        </authorList>
    </citation>
    <scope>NUCLEOTIDE SEQUENCE [LARGE SCALE GENOMIC DNA]</scope>
    <source>
        <strain evidence="3">Ve08.2h10</strain>
    </source>
</reference>
<proteinExistence type="predicted"/>
<feature type="compositionally biased region" description="Basic residues" evidence="1">
    <location>
        <begin position="1"/>
        <end position="11"/>
    </location>
</feature>
<feature type="region of interest" description="Disordered" evidence="1">
    <location>
        <begin position="1"/>
        <end position="21"/>
    </location>
</feature>
<evidence type="ECO:0000313" key="3">
    <source>
        <dbReference type="Proteomes" id="UP000054538"/>
    </source>
</evidence>
<dbReference type="EMBL" id="KN825064">
    <property type="protein sequence ID" value="KIK95103.1"/>
    <property type="molecule type" value="Genomic_DNA"/>
</dbReference>
<evidence type="ECO:0000313" key="2">
    <source>
        <dbReference type="EMBL" id="KIK95103.1"/>
    </source>
</evidence>
<gene>
    <name evidence="2" type="ORF">PAXRUDRAFT_11664</name>
</gene>